<dbReference type="STRING" id="908809.ABG79_00248"/>
<dbReference type="RefSeq" id="WP_057976274.1">
    <property type="nucleotide sequence ID" value="NZ_LKHP01000001.1"/>
</dbReference>
<keyword evidence="3" id="KW-1185">Reference proteome</keyword>
<comment type="caution">
    <text evidence="2">The sequence shown here is derived from an EMBL/GenBank/DDBJ whole genome shotgun (WGS) entry which is preliminary data.</text>
</comment>
<dbReference type="AlphaFoldDB" id="A0A0R3JX34"/>
<dbReference type="InterPro" id="IPR012902">
    <property type="entry name" value="N_methyl_site"/>
</dbReference>
<dbReference type="EMBL" id="LKHP01000001">
    <property type="protein sequence ID" value="KRQ88081.1"/>
    <property type="molecule type" value="Genomic_DNA"/>
</dbReference>
<sequence>MKEKGFTLIEIMVVSIILLILLGIGYDFLIRNTKLLTEEKQKAYIESQVKSFLDFTTSSLQTSFQEEIKIIDENSFEKLIIIVPKENSTLDYSGNGNHIKIYFDSSTKSLIIEKDNIPNQILSGYVENFRIKIEGNFLSINFDVDYKIRNYKRTYSLNYNIRK</sequence>
<evidence type="ECO:0000313" key="3">
    <source>
        <dbReference type="Proteomes" id="UP000052015"/>
    </source>
</evidence>
<evidence type="ECO:0000313" key="2">
    <source>
        <dbReference type="EMBL" id="KRQ88081.1"/>
    </source>
</evidence>
<evidence type="ECO:0000256" key="1">
    <source>
        <dbReference type="SAM" id="Phobius"/>
    </source>
</evidence>
<proteinExistence type="predicted"/>
<organism evidence="2 3">
    <name type="scientific">Caloramator mitchellensis</name>
    <dbReference type="NCBI Taxonomy" id="908809"/>
    <lineage>
        <taxon>Bacteria</taxon>
        <taxon>Bacillati</taxon>
        <taxon>Bacillota</taxon>
        <taxon>Clostridia</taxon>
        <taxon>Eubacteriales</taxon>
        <taxon>Clostridiaceae</taxon>
        <taxon>Caloramator</taxon>
    </lineage>
</organism>
<keyword evidence="1" id="KW-0472">Membrane</keyword>
<name>A0A0R3JX34_CALMK</name>
<protein>
    <recommendedName>
        <fullName evidence="4">Prepilin-type N-terminal cleavage/methylation domain-containing protein</fullName>
    </recommendedName>
</protein>
<gene>
    <name evidence="2" type="ORF">ABG79_00248</name>
</gene>
<dbReference type="OrthoDB" id="1953240at2"/>
<accession>A0A0R3JX34</accession>
<keyword evidence="1" id="KW-0812">Transmembrane</keyword>
<dbReference type="Pfam" id="PF07963">
    <property type="entry name" value="N_methyl"/>
    <property type="match status" value="1"/>
</dbReference>
<feature type="transmembrane region" description="Helical" evidence="1">
    <location>
        <begin position="6"/>
        <end position="30"/>
    </location>
</feature>
<keyword evidence="1" id="KW-1133">Transmembrane helix</keyword>
<evidence type="ECO:0008006" key="4">
    <source>
        <dbReference type="Google" id="ProtNLM"/>
    </source>
</evidence>
<dbReference type="NCBIfam" id="TIGR02532">
    <property type="entry name" value="IV_pilin_GFxxxE"/>
    <property type="match status" value="1"/>
</dbReference>
<dbReference type="Proteomes" id="UP000052015">
    <property type="component" value="Unassembled WGS sequence"/>
</dbReference>
<reference evidence="2 3" key="1">
    <citation type="submission" date="2015-09" db="EMBL/GenBank/DDBJ databases">
        <title>Draft genome sequence of a Caloramator mitchellensis, a moderate thermophile from the Great Artesian Basin of Australia.</title>
        <authorList>
            <person name="Patel B.K."/>
        </authorList>
    </citation>
    <scope>NUCLEOTIDE SEQUENCE [LARGE SCALE GENOMIC DNA]</scope>
    <source>
        <strain evidence="2 3">VF08</strain>
    </source>
</reference>